<keyword evidence="2" id="KW-1185">Reference proteome</keyword>
<evidence type="ECO:0000313" key="2">
    <source>
        <dbReference type="Proteomes" id="UP001500575"/>
    </source>
</evidence>
<organism evidence="1 2">
    <name type="scientific">Nocardioides bigeumensis</name>
    <dbReference type="NCBI Taxonomy" id="433657"/>
    <lineage>
        <taxon>Bacteria</taxon>
        <taxon>Bacillati</taxon>
        <taxon>Actinomycetota</taxon>
        <taxon>Actinomycetes</taxon>
        <taxon>Propionibacteriales</taxon>
        <taxon>Nocardioidaceae</taxon>
        <taxon>Nocardioides</taxon>
    </lineage>
</organism>
<gene>
    <name evidence="1" type="ORF">GCM10009843_00280</name>
</gene>
<dbReference type="RefSeq" id="WP_344301449.1">
    <property type="nucleotide sequence ID" value="NZ_BAAAQQ010000001.1"/>
</dbReference>
<reference evidence="1 2" key="1">
    <citation type="journal article" date="2019" name="Int. J. Syst. Evol. Microbiol.">
        <title>The Global Catalogue of Microorganisms (GCM) 10K type strain sequencing project: providing services to taxonomists for standard genome sequencing and annotation.</title>
        <authorList>
            <consortium name="The Broad Institute Genomics Platform"/>
            <consortium name="The Broad Institute Genome Sequencing Center for Infectious Disease"/>
            <person name="Wu L."/>
            <person name="Ma J."/>
        </authorList>
    </citation>
    <scope>NUCLEOTIDE SEQUENCE [LARGE SCALE GENOMIC DNA]</scope>
    <source>
        <strain evidence="1 2">JCM 16021</strain>
    </source>
</reference>
<proteinExistence type="predicted"/>
<accession>A0ABN2XL56</accession>
<sequence>MQAFGNLLTVVGILVTLVAYLGQHSGVSIADLEPGLTARWRAAHGWVRRTLGLTKSINIEVGGAAMASSAAMAGTILVWHPIRPEDDIAVRVDKLAKNVDALAQSVQDVRAQDRQSAREVADGLSKRIAALDHLVTTRHEEGRQAATAAMRWEVRGLLITLVGAGLAILG</sequence>
<name>A0ABN2XL56_9ACTN</name>
<evidence type="ECO:0000313" key="1">
    <source>
        <dbReference type="EMBL" id="GAA2113029.1"/>
    </source>
</evidence>
<protein>
    <submittedName>
        <fullName evidence="1">Uncharacterized protein</fullName>
    </submittedName>
</protein>
<dbReference type="EMBL" id="BAAAQQ010000001">
    <property type="protein sequence ID" value="GAA2113029.1"/>
    <property type="molecule type" value="Genomic_DNA"/>
</dbReference>
<dbReference type="Proteomes" id="UP001500575">
    <property type="component" value="Unassembled WGS sequence"/>
</dbReference>
<comment type="caution">
    <text evidence="1">The sequence shown here is derived from an EMBL/GenBank/DDBJ whole genome shotgun (WGS) entry which is preliminary data.</text>
</comment>